<evidence type="ECO:0000313" key="2">
    <source>
        <dbReference type="EMBL" id="EGC20317.1"/>
    </source>
</evidence>
<gene>
    <name evidence="2" type="ORF">HMPREF9141_1257</name>
</gene>
<reference evidence="2 3" key="1">
    <citation type="submission" date="2011-01" db="EMBL/GenBank/DDBJ databases">
        <authorList>
            <person name="Muzny D."/>
            <person name="Qin X."/>
            <person name="Deng J."/>
            <person name="Jiang H."/>
            <person name="Liu Y."/>
            <person name="Qu J."/>
            <person name="Song X.-Z."/>
            <person name="Zhang L."/>
            <person name="Thornton R."/>
            <person name="Coyle M."/>
            <person name="Francisco L."/>
            <person name="Jackson L."/>
            <person name="Javaid M."/>
            <person name="Korchina V."/>
            <person name="Kovar C."/>
            <person name="Mata R."/>
            <person name="Mathew T."/>
            <person name="Ngo R."/>
            <person name="Nguyen L."/>
            <person name="Nguyen N."/>
            <person name="Okwuonu G."/>
            <person name="Ongeri F."/>
            <person name="Pham C."/>
            <person name="Simmons D."/>
            <person name="Wilczek-Boney K."/>
            <person name="Hale W."/>
            <person name="Jakkamsetti A."/>
            <person name="Pham P."/>
            <person name="Ruth R."/>
            <person name="San Lucas F."/>
            <person name="Warren J."/>
            <person name="Zhang J."/>
            <person name="Zhao Z."/>
            <person name="Zhou C."/>
            <person name="Zhu D."/>
            <person name="Lee S."/>
            <person name="Bess C."/>
            <person name="Blankenburg K."/>
            <person name="Forbes L."/>
            <person name="Fu Q."/>
            <person name="Gubbala S."/>
            <person name="Hirani K."/>
            <person name="Jayaseelan J.C."/>
            <person name="Lara F."/>
            <person name="Munidasa M."/>
            <person name="Palculict T."/>
            <person name="Patil S."/>
            <person name="Pu L.-L."/>
            <person name="Saada N."/>
            <person name="Tang L."/>
            <person name="Weissenberger G."/>
            <person name="Zhu Y."/>
            <person name="Hemphill L."/>
            <person name="Shang Y."/>
            <person name="Youmans B."/>
            <person name="Ayvaz T."/>
            <person name="Ross M."/>
            <person name="Santibanez J."/>
            <person name="Aqrawi P."/>
            <person name="Gross S."/>
            <person name="Joshi V."/>
            <person name="Fowler G."/>
            <person name="Nazareth L."/>
            <person name="Reid J."/>
            <person name="Worley K."/>
            <person name="Petrosino J."/>
            <person name="Highlander S."/>
            <person name="Gibbs R."/>
        </authorList>
    </citation>
    <scope>NUCLEOTIDE SEQUENCE [LARGE SCALE GENOMIC DNA]</scope>
    <source>
        <strain evidence="2 3">DSM 16608</strain>
    </source>
</reference>
<proteinExistence type="predicted"/>
<evidence type="ECO:0000313" key="3">
    <source>
        <dbReference type="Proteomes" id="UP000005697"/>
    </source>
</evidence>
<dbReference type="AlphaFoldDB" id="F0F6N5"/>
<dbReference type="HOGENOM" id="CLU_1260494_0_0_10"/>
<name>F0F6N5_9BACT</name>
<dbReference type="OrthoDB" id="1067200at2"/>
<feature type="transmembrane region" description="Helical" evidence="1">
    <location>
        <begin position="45"/>
        <end position="67"/>
    </location>
</feature>
<protein>
    <recommendedName>
        <fullName evidence="4">Transmembrane protein</fullName>
    </recommendedName>
</protein>
<dbReference type="EMBL" id="AEWX01000017">
    <property type="protein sequence ID" value="EGC20317.1"/>
    <property type="molecule type" value="Genomic_DNA"/>
</dbReference>
<feature type="transmembrane region" description="Helical" evidence="1">
    <location>
        <begin position="18"/>
        <end position="39"/>
    </location>
</feature>
<accession>F0F6N5</accession>
<organism evidence="2 3">
    <name type="scientific">Prevotella multiformis DSM 16608</name>
    <dbReference type="NCBI Taxonomy" id="888743"/>
    <lineage>
        <taxon>Bacteria</taxon>
        <taxon>Pseudomonadati</taxon>
        <taxon>Bacteroidota</taxon>
        <taxon>Bacteroidia</taxon>
        <taxon>Bacteroidales</taxon>
        <taxon>Prevotellaceae</taxon>
        <taxon>Prevotella</taxon>
    </lineage>
</organism>
<evidence type="ECO:0000256" key="1">
    <source>
        <dbReference type="SAM" id="Phobius"/>
    </source>
</evidence>
<keyword evidence="1" id="KW-0812">Transmembrane</keyword>
<comment type="caution">
    <text evidence="2">The sequence shown here is derived from an EMBL/GenBank/DDBJ whole genome shotgun (WGS) entry which is preliminary data.</text>
</comment>
<keyword evidence="3" id="KW-1185">Reference proteome</keyword>
<keyword evidence="1" id="KW-1133">Transmembrane helix</keyword>
<evidence type="ECO:0008006" key="4">
    <source>
        <dbReference type="Google" id="ProtNLM"/>
    </source>
</evidence>
<dbReference type="RefSeq" id="WP_007368786.1">
    <property type="nucleotide sequence ID" value="NZ_GL872283.1"/>
</dbReference>
<dbReference type="Proteomes" id="UP000005697">
    <property type="component" value="Unassembled WGS sequence"/>
</dbReference>
<keyword evidence="1" id="KW-0472">Membrane</keyword>
<sequence length="223" mass="25997">MIRSQCGKIKSFVQCKELVIAATLHFGSMMLCGLIYILLPEDTHLRWGLTYWLIWVALLSPFALMMAARKRRWKLAVRLYGGLTGTFLWMSAFFLHVIGSDIFFPPTCFCKDGDYLARQYRYDFFDNDMTAVYKISGLTEKEVAFYNYRAPDSIKVYESLNAIVFYCPSEVVDDPFPNDTIGRLCVIEQLYDRPMESGRKKELERLSRRLSIPLGRMLMEKMH</sequence>
<feature type="transmembrane region" description="Helical" evidence="1">
    <location>
        <begin position="79"/>
        <end position="99"/>
    </location>
</feature>